<dbReference type="AlphaFoldDB" id="A0A8C4K908"/>
<evidence type="ECO:0000313" key="2">
    <source>
        <dbReference type="Proteomes" id="UP000694423"/>
    </source>
</evidence>
<dbReference type="Proteomes" id="UP000694423">
    <property type="component" value="Unplaced"/>
</dbReference>
<organism evidence="1 2">
    <name type="scientific">Dromaius novaehollandiae</name>
    <name type="common">Emu</name>
    <dbReference type="NCBI Taxonomy" id="8790"/>
    <lineage>
        <taxon>Eukaryota</taxon>
        <taxon>Metazoa</taxon>
        <taxon>Chordata</taxon>
        <taxon>Craniata</taxon>
        <taxon>Vertebrata</taxon>
        <taxon>Euteleostomi</taxon>
        <taxon>Archelosauria</taxon>
        <taxon>Archosauria</taxon>
        <taxon>Dinosauria</taxon>
        <taxon>Saurischia</taxon>
        <taxon>Theropoda</taxon>
        <taxon>Coelurosauria</taxon>
        <taxon>Aves</taxon>
        <taxon>Palaeognathae</taxon>
        <taxon>Casuariiformes</taxon>
        <taxon>Dromaiidae</taxon>
        <taxon>Dromaius</taxon>
    </lineage>
</organism>
<reference evidence="1" key="1">
    <citation type="submission" date="2025-08" db="UniProtKB">
        <authorList>
            <consortium name="Ensembl"/>
        </authorList>
    </citation>
    <scope>IDENTIFICATION</scope>
</reference>
<dbReference type="Ensembl" id="ENSDNVT00000023230.1">
    <property type="protein sequence ID" value="ENSDNVP00000019274.1"/>
    <property type="gene ID" value="ENSDNVG00000013507.1"/>
</dbReference>
<keyword evidence="2" id="KW-1185">Reference proteome</keyword>
<protein>
    <submittedName>
        <fullName evidence="1">Uncharacterized protein</fullName>
    </submittedName>
</protein>
<sequence length="100" mass="11056">MWLCVLSGGGVRNLFSTACEQATSSASDSCAVRRRRTGTENLIKYPTLAYGFRGLQDDKVSRNVSKKQAELLHGALEKKERLEELSNMLHSVRRAAAKEG</sequence>
<proteinExistence type="predicted"/>
<accession>A0A8C4K908</accession>
<reference evidence="1" key="2">
    <citation type="submission" date="2025-09" db="UniProtKB">
        <authorList>
            <consortium name="Ensembl"/>
        </authorList>
    </citation>
    <scope>IDENTIFICATION</scope>
</reference>
<name>A0A8C4K908_DRONO</name>
<evidence type="ECO:0000313" key="1">
    <source>
        <dbReference type="Ensembl" id="ENSDNVP00000019274.1"/>
    </source>
</evidence>